<dbReference type="Gene3D" id="1.25.40.10">
    <property type="entry name" value="Tetratricopeptide repeat domain"/>
    <property type="match status" value="4"/>
</dbReference>
<keyword evidence="4" id="KW-1185">Reference proteome</keyword>
<dbReference type="Pfam" id="PF13041">
    <property type="entry name" value="PPR_2"/>
    <property type="match status" value="3"/>
</dbReference>
<organism evidence="3 4">
    <name type="scientific">Thalictrum thalictroides</name>
    <name type="common">Rue-anemone</name>
    <name type="synonym">Anemone thalictroides</name>
    <dbReference type="NCBI Taxonomy" id="46969"/>
    <lineage>
        <taxon>Eukaryota</taxon>
        <taxon>Viridiplantae</taxon>
        <taxon>Streptophyta</taxon>
        <taxon>Embryophyta</taxon>
        <taxon>Tracheophyta</taxon>
        <taxon>Spermatophyta</taxon>
        <taxon>Magnoliopsida</taxon>
        <taxon>Ranunculales</taxon>
        <taxon>Ranunculaceae</taxon>
        <taxon>Thalictroideae</taxon>
        <taxon>Thalictrum</taxon>
    </lineage>
</organism>
<dbReference type="Pfam" id="PF20431">
    <property type="entry name" value="E_motif"/>
    <property type="match status" value="1"/>
</dbReference>
<dbReference type="InterPro" id="IPR046960">
    <property type="entry name" value="PPR_At4g14850-like_plant"/>
</dbReference>
<name>A0A7J6XB27_THATH</name>
<evidence type="ECO:0000256" key="1">
    <source>
        <dbReference type="ARBA" id="ARBA00022737"/>
    </source>
</evidence>
<dbReference type="PROSITE" id="PS51375">
    <property type="entry name" value="PPR"/>
    <property type="match status" value="4"/>
</dbReference>
<dbReference type="InterPro" id="IPR046848">
    <property type="entry name" value="E_motif"/>
</dbReference>
<dbReference type="FunFam" id="1.25.40.10:FF:000090">
    <property type="entry name" value="Pentatricopeptide repeat-containing protein, chloroplastic"/>
    <property type="match status" value="1"/>
</dbReference>
<feature type="repeat" description="PPR" evidence="2">
    <location>
        <begin position="13"/>
        <end position="43"/>
    </location>
</feature>
<dbReference type="OrthoDB" id="185373at2759"/>
<dbReference type="PANTHER" id="PTHR47926:SF533">
    <property type="entry name" value="DYW DOMAIN-CONTAINING PROTEIN"/>
    <property type="match status" value="1"/>
</dbReference>
<dbReference type="AlphaFoldDB" id="A0A7J6XB27"/>
<dbReference type="PANTHER" id="PTHR47926">
    <property type="entry name" value="PENTATRICOPEPTIDE REPEAT-CONTAINING PROTEIN"/>
    <property type="match status" value="1"/>
</dbReference>
<dbReference type="Pfam" id="PF01535">
    <property type="entry name" value="PPR"/>
    <property type="match status" value="1"/>
</dbReference>
<sequence length="428" mass="47788">MAEKLFDKMPWKDTAAWNSMVFGYCCNGRTEDACKLFEKMPYRNVISWTTMIGGFDQCGRSDEALLLFQKMCLLGVKPTSSTYSCVLTACANISALFCGLQLHAHLMKLGYAFDAFVSTTLITFYANCMQMENSSKVFNEILHGNVVTWTALLTGYGLNGKHEEAFRVFRAMINAGIMPNQSTFTSALNCCCELHALDRGKVLHTQTIKLGLDLDVFVGNSLIVMYTRSGCMDDGIASFNNMKKRNVVSWNSIIVGCAHNGHGTLSLELFDQMKCARVPPDEITYVGVLTACSYSRMLEKGRYMFELLIRDPSVKVNLEHCVCMVDLLGRSGKLEEAEKFIMNMPVKPNFTVWMALLSACRVHSNLEVAKRAAQHVLDLDPHNSAGYVLLSNLYASAGWWNEVSTIRQLMEERGFIKQPGSSWLTGEG</sequence>
<dbReference type="NCBIfam" id="TIGR00756">
    <property type="entry name" value="PPR"/>
    <property type="match status" value="4"/>
</dbReference>
<dbReference type="GO" id="GO:0003723">
    <property type="term" value="F:RNA binding"/>
    <property type="evidence" value="ECO:0007669"/>
    <property type="project" value="InterPro"/>
</dbReference>
<feature type="repeat" description="PPR" evidence="2">
    <location>
        <begin position="44"/>
        <end position="78"/>
    </location>
</feature>
<keyword evidence="1" id="KW-0677">Repeat</keyword>
<comment type="caution">
    <text evidence="3">The sequence shown here is derived from an EMBL/GenBank/DDBJ whole genome shotgun (WGS) entry which is preliminary data.</text>
</comment>
<dbReference type="InterPro" id="IPR002885">
    <property type="entry name" value="PPR_rpt"/>
</dbReference>
<proteinExistence type="predicted"/>
<dbReference type="Pfam" id="PF12854">
    <property type="entry name" value="PPR_1"/>
    <property type="match status" value="1"/>
</dbReference>
<feature type="repeat" description="PPR" evidence="2">
    <location>
        <begin position="145"/>
        <end position="179"/>
    </location>
</feature>
<dbReference type="EMBL" id="JABWDY010003804">
    <property type="protein sequence ID" value="KAF5205650.1"/>
    <property type="molecule type" value="Genomic_DNA"/>
</dbReference>
<evidence type="ECO:0000256" key="2">
    <source>
        <dbReference type="PROSITE-ProRule" id="PRU00708"/>
    </source>
</evidence>
<dbReference type="FunFam" id="1.25.40.10:FF:000344">
    <property type="entry name" value="Pentatricopeptide repeat-containing protein"/>
    <property type="match status" value="1"/>
</dbReference>
<dbReference type="Proteomes" id="UP000554482">
    <property type="component" value="Unassembled WGS sequence"/>
</dbReference>
<protein>
    <submittedName>
        <fullName evidence="3">Pentatricopeptide repeat</fullName>
    </submittedName>
</protein>
<reference evidence="3 4" key="1">
    <citation type="submission" date="2020-06" db="EMBL/GenBank/DDBJ databases">
        <title>Transcriptomic and genomic resources for Thalictrum thalictroides and T. hernandezii: Facilitating candidate gene discovery in an emerging model plant lineage.</title>
        <authorList>
            <person name="Arias T."/>
            <person name="Riano-Pachon D.M."/>
            <person name="Di Stilio V.S."/>
        </authorList>
    </citation>
    <scope>NUCLEOTIDE SEQUENCE [LARGE SCALE GENOMIC DNA]</scope>
    <source>
        <strain evidence="4">cv. WT478/WT964</strain>
        <tissue evidence="3">Leaves</tissue>
    </source>
</reference>
<evidence type="ECO:0000313" key="3">
    <source>
        <dbReference type="EMBL" id="KAF5205650.1"/>
    </source>
</evidence>
<feature type="repeat" description="PPR" evidence="2">
    <location>
        <begin position="246"/>
        <end position="280"/>
    </location>
</feature>
<gene>
    <name evidence="3" type="ORF">FRX31_004763</name>
</gene>
<evidence type="ECO:0000313" key="4">
    <source>
        <dbReference type="Proteomes" id="UP000554482"/>
    </source>
</evidence>
<dbReference type="GO" id="GO:0009451">
    <property type="term" value="P:RNA modification"/>
    <property type="evidence" value="ECO:0007669"/>
    <property type="project" value="InterPro"/>
</dbReference>
<dbReference type="InterPro" id="IPR011990">
    <property type="entry name" value="TPR-like_helical_dom_sf"/>
</dbReference>
<accession>A0A7J6XB27</accession>